<keyword evidence="3" id="KW-0325">Glycoprotein</keyword>
<feature type="domain" description="Wall-associated receptor kinase galacturonan-binding" evidence="4">
    <location>
        <begin position="68"/>
        <end position="131"/>
    </location>
</feature>
<name>A0A811P9S3_9POAL</name>
<dbReference type="OrthoDB" id="635050at2759"/>
<reference evidence="6" key="1">
    <citation type="submission" date="2020-10" db="EMBL/GenBank/DDBJ databases">
        <authorList>
            <person name="Han B."/>
            <person name="Lu T."/>
            <person name="Zhao Q."/>
            <person name="Huang X."/>
            <person name="Zhao Y."/>
        </authorList>
    </citation>
    <scope>NUCLEOTIDE SEQUENCE</scope>
</reference>
<evidence type="ECO:0000259" key="4">
    <source>
        <dbReference type="Pfam" id="PF13947"/>
    </source>
</evidence>
<evidence type="ECO:0000256" key="2">
    <source>
        <dbReference type="ARBA" id="ARBA00022729"/>
    </source>
</evidence>
<dbReference type="PANTHER" id="PTHR33138">
    <property type="entry name" value="OS01G0690200 PROTEIN"/>
    <property type="match status" value="1"/>
</dbReference>
<dbReference type="GO" id="GO:0016020">
    <property type="term" value="C:membrane"/>
    <property type="evidence" value="ECO:0007669"/>
    <property type="project" value="UniProtKB-SubCell"/>
</dbReference>
<evidence type="ECO:0000256" key="3">
    <source>
        <dbReference type="ARBA" id="ARBA00023180"/>
    </source>
</evidence>
<feature type="domain" description="Wall-associated receptor kinase C-terminal" evidence="5">
    <location>
        <begin position="163"/>
        <end position="270"/>
    </location>
</feature>
<dbReference type="Pfam" id="PF14380">
    <property type="entry name" value="WAK_assoc"/>
    <property type="match status" value="1"/>
</dbReference>
<accession>A0A811P9S3</accession>
<evidence type="ECO:0000256" key="1">
    <source>
        <dbReference type="ARBA" id="ARBA00004167"/>
    </source>
</evidence>
<organism evidence="6 7">
    <name type="scientific">Miscanthus lutarioriparius</name>
    <dbReference type="NCBI Taxonomy" id="422564"/>
    <lineage>
        <taxon>Eukaryota</taxon>
        <taxon>Viridiplantae</taxon>
        <taxon>Streptophyta</taxon>
        <taxon>Embryophyta</taxon>
        <taxon>Tracheophyta</taxon>
        <taxon>Spermatophyta</taxon>
        <taxon>Magnoliopsida</taxon>
        <taxon>Liliopsida</taxon>
        <taxon>Poales</taxon>
        <taxon>Poaceae</taxon>
        <taxon>PACMAD clade</taxon>
        <taxon>Panicoideae</taxon>
        <taxon>Andropogonodae</taxon>
        <taxon>Andropogoneae</taxon>
        <taxon>Saccharinae</taxon>
        <taxon>Miscanthus</taxon>
    </lineage>
</organism>
<comment type="subcellular location">
    <subcellularLocation>
        <location evidence="1">Membrane</location>
        <topology evidence="1">Single-pass membrane protein</topology>
    </subcellularLocation>
</comment>
<evidence type="ECO:0000313" key="7">
    <source>
        <dbReference type="Proteomes" id="UP000604825"/>
    </source>
</evidence>
<dbReference type="InterPro" id="IPR025287">
    <property type="entry name" value="WAK_GUB"/>
</dbReference>
<protein>
    <recommendedName>
        <fullName evidence="8">LEAF RUST 10 DISEASE-RESISTANCE LOCUS RECEPTOR-LIKE PROTEIN KINASE-like 1.2</fullName>
    </recommendedName>
</protein>
<evidence type="ECO:0000259" key="5">
    <source>
        <dbReference type="Pfam" id="PF14380"/>
    </source>
</evidence>
<dbReference type="InterPro" id="IPR032872">
    <property type="entry name" value="WAK_assoc_C"/>
</dbReference>
<dbReference type="GO" id="GO:0030247">
    <property type="term" value="F:polysaccharide binding"/>
    <property type="evidence" value="ECO:0007669"/>
    <property type="project" value="InterPro"/>
</dbReference>
<dbReference type="AlphaFoldDB" id="A0A811P9S3"/>
<comment type="caution">
    <text evidence="6">The sequence shown here is derived from an EMBL/GenBank/DDBJ whole genome shotgun (WGS) entry which is preliminary data.</text>
</comment>
<dbReference type="PANTHER" id="PTHR33138:SF1">
    <property type="entry name" value="OS01G0113900 PROTEIN"/>
    <property type="match status" value="1"/>
</dbReference>
<dbReference type="Proteomes" id="UP000604825">
    <property type="component" value="Unassembled WGS sequence"/>
</dbReference>
<dbReference type="EMBL" id="CAJGYO010000006">
    <property type="protein sequence ID" value="CAD6237361.1"/>
    <property type="molecule type" value="Genomic_DNA"/>
</dbReference>
<evidence type="ECO:0000313" key="6">
    <source>
        <dbReference type="EMBL" id="CAD6237361.1"/>
    </source>
</evidence>
<dbReference type="Pfam" id="PF13947">
    <property type="entry name" value="GUB_WAK_bind"/>
    <property type="match status" value="1"/>
</dbReference>
<keyword evidence="2" id="KW-0732">Signal</keyword>
<gene>
    <name evidence="6" type="ORF">NCGR_LOCUS24924</name>
</gene>
<keyword evidence="7" id="KW-1185">Reference proteome</keyword>
<evidence type="ECO:0008006" key="8">
    <source>
        <dbReference type="Google" id="ProtNLM"/>
    </source>
</evidence>
<sequence>MSNRDVIAAAVCINAPLAQLRDKAAGFCTGVATALAALRGLLEQRVATTSEAHEHLLLAVADAVPDSCTKATCACQDIHYPFWLNSSAPDCGYAGIGLLCEDNSTLILPFNSHRYIVSSIDYKTHTVLVSDADIADEYAAGCPRLHKIKRNITLSSAVELSGCQPQQQDGNRSYVLRDGGITGAEAYEFECEEVVVAPVLDVHKKAVVGAPGGPPPENGSFREVLQGGFELNYDTHNHQCDRCEGSGGWCGYQRDETHVGGLTFTCFCEGGRTTDRCVTDSLEEFLAESLKGSTK</sequence>
<proteinExistence type="predicted"/>